<dbReference type="EMBL" id="CP000593">
    <property type="protein sequence ID" value="ABO99194.1"/>
    <property type="molecule type" value="Genomic_DNA"/>
</dbReference>
<organism evidence="1 2">
    <name type="scientific">Ostreococcus lucimarinus (strain CCE9901)</name>
    <dbReference type="NCBI Taxonomy" id="436017"/>
    <lineage>
        <taxon>Eukaryota</taxon>
        <taxon>Viridiplantae</taxon>
        <taxon>Chlorophyta</taxon>
        <taxon>Mamiellophyceae</taxon>
        <taxon>Mamiellales</taxon>
        <taxon>Bathycoccaceae</taxon>
        <taxon>Ostreococcus</taxon>
    </lineage>
</organism>
<dbReference type="RefSeq" id="XP_001420901.1">
    <property type="nucleotide sequence ID" value="XM_001420864.1"/>
</dbReference>
<evidence type="ECO:0000313" key="2">
    <source>
        <dbReference type="Proteomes" id="UP000001568"/>
    </source>
</evidence>
<dbReference type="OMA" id="QNERIEH"/>
<dbReference type="AlphaFoldDB" id="A4S683"/>
<dbReference type="Gramene" id="ABO99194">
    <property type="protein sequence ID" value="ABO99194"/>
    <property type="gene ID" value="OSTLU_17757"/>
</dbReference>
<evidence type="ECO:0000313" key="1">
    <source>
        <dbReference type="EMBL" id="ABO99194.1"/>
    </source>
</evidence>
<dbReference type="OrthoDB" id="10546023at2759"/>
<dbReference type="Proteomes" id="UP000001568">
    <property type="component" value="Chromosome 13"/>
</dbReference>
<gene>
    <name evidence="1" type="ORF">OSTLU_17757</name>
</gene>
<proteinExistence type="predicted"/>
<protein>
    <submittedName>
        <fullName evidence="1">Uncharacterized protein</fullName>
    </submittedName>
</protein>
<dbReference type="KEGG" id="olu:OSTLU_17757"/>
<sequence length="259" mass="27902">MGGGCEARSRRTGAIETAAIEDAATAIEDAHFVDFPVVFASVDGGGRRMAIGGDGELVLALASVVALALVNAALKAVRGARFAGEVANDDAPASAESVPWQELVGEMNALKVKQIVREQRERAAHLAPTAEWTVTAKSPALDYFAPRTNTRDLVFDFLTSHPFSIAPKHVDREWDSDADSCDGNDAVPWLSTHGLETSDVDSAMEYDLFGTAFHPGADFSMTIRGHGPPPVARKVMSDIASCRHFTDMDLKFFEDKHEE</sequence>
<keyword evidence="2" id="KW-1185">Reference proteome</keyword>
<name>A4S683_OSTLU</name>
<dbReference type="GeneID" id="5005076"/>
<dbReference type="HOGENOM" id="CLU_1075158_0_0_1"/>
<accession>A4S683</accession>
<reference evidence="1 2" key="1">
    <citation type="journal article" date="2007" name="Proc. Natl. Acad. Sci. U.S.A.">
        <title>The tiny eukaryote Ostreococcus provides genomic insights into the paradox of plankton speciation.</title>
        <authorList>
            <person name="Palenik B."/>
            <person name="Grimwood J."/>
            <person name="Aerts A."/>
            <person name="Rouze P."/>
            <person name="Salamov A."/>
            <person name="Putnam N."/>
            <person name="Dupont C."/>
            <person name="Jorgensen R."/>
            <person name="Derelle E."/>
            <person name="Rombauts S."/>
            <person name="Zhou K."/>
            <person name="Otillar R."/>
            <person name="Merchant S.S."/>
            <person name="Podell S."/>
            <person name="Gaasterland T."/>
            <person name="Napoli C."/>
            <person name="Gendler K."/>
            <person name="Manuell A."/>
            <person name="Tai V."/>
            <person name="Vallon O."/>
            <person name="Piganeau G."/>
            <person name="Jancek S."/>
            <person name="Heijde M."/>
            <person name="Jabbari K."/>
            <person name="Bowler C."/>
            <person name="Lohr M."/>
            <person name="Robbens S."/>
            <person name="Werner G."/>
            <person name="Dubchak I."/>
            <person name="Pazour G.J."/>
            <person name="Ren Q."/>
            <person name="Paulsen I."/>
            <person name="Delwiche C."/>
            <person name="Schmutz J."/>
            <person name="Rokhsar D."/>
            <person name="Van de Peer Y."/>
            <person name="Moreau H."/>
            <person name="Grigoriev I.V."/>
        </authorList>
    </citation>
    <scope>NUCLEOTIDE SEQUENCE [LARGE SCALE GENOMIC DNA]</scope>
    <source>
        <strain evidence="1 2">CCE9901</strain>
    </source>
</reference>